<proteinExistence type="inferred from homology"/>
<dbReference type="OMA" id="MTRHEER"/>
<reference evidence="6" key="1">
    <citation type="journal article" date="2017" name="Genome Biol. Evol.">
        <title>The complete genome sequence of the phytopathogenic fungus Sclerotinia sclerotiorum reveals insights into the genome architecture of broad host range pathogens.</title>
        <authorList>
            <person name="Derbyshire M."/>
            <person name="Denton-Giles M."/>
            <person name="Hegedus D."/>
            <person name="Seifbarghy S."/>
            <person name="Rollins J."/>
            <person name="van Kan J."/>
            <person name="Seidl M.F."/>
            <person name="Faino L."/>
            <person name="Mbengue M."/>
            <person name="Navaud O."/>
            <person name="Raffaele S."/>
            <person name="Hammond-Kosack K."/>
            <person name="Heard S."/>
            <person name="Oliver R."/>
        </authorList>
    </citation>
    <scope>NUCLEOTIDE SEQUENCE [LARGE SCALE GENOMIC DNA]</scope>
    <source>
        <strain evidence="6">ATCC 18683 / 1980 / Ss-1</strain>
    </source>
</reference>
<evidence type="ECO:0000313" key="5">
    <source>
        <dbReference type="EMBL" id="APA14517.1"/>
    </source>
</evidence>
<accession>A0A1D9QHU1</accession>
<evidence type="ECO:0000256" key="1">
    <source>
        <dbReference type="ARBA" id="ARBA00006484"/>
    </source>
</evidence>
<organism evidence="5 6">
    <name type="scientific">Sclerotinia sclerotiorum (strain ATCC 18683 / 1980 / Ss-1)</name>
    <name type="common">White mold</name>
    <name type="synonym">Whetzelinia sclerotiorum</name>
    <dbReference type="NCBI Taxonomy" id="665079"/>
    <lineage>
        <taxon>Eukaryota</taxon>
        <taxon>Fungi</taxon>
        <taxon>Dikarya</taxon>
        <taxon>Ascomycota</taxon>
        <taxon>Pezizomycotina</taxon>
        <taxon>Leotiomycetes</taxon>
        <taxon>Helotiales</taxon>
        <taxon>Sclerotiniaceae</taxon>
        <taxon>Sclerotinia</taxon>
    </lineage>
</organism>
<dbReference type="Gene3D" id="3.40.50.720">
    <property type="entry name" value="NAD(P)-binding Rossmann-like Domain"/>
    <property type="match status" value="1"/>
</dbReference>
<dbReference type="InterPro" id="IPR002347">
    <property type="entry name" value="SDR_fam"/>
</dbReference>
<dbReference type="PANTHER" id="PTHR43976">
    <property type="entry name" value="SHORT CHAIN DEHYDROGENASE"/>
    <property type="match status" value="1"/>
</dbReference>
<dbReference type="Pfam" id="PF00106">
    <property type="entry name" value="adh_short"/>
    <property type="match status" value="1"/>
</dbReference>
<dbReference type="PANTHER" id="PTHR43976:SF16">
    <property type="entry name" value="SHORT-CHAIN DEHYDROGENASE_REDUCTASE FAMILY PROTEIN"/>
    <property type="match status" value="1"/>
</dbReference>
<dbReference type="GO" id="GO:0016491">
    <property type="term" value="F:oxidoreductase activity"/>
    <property type="evidence" value="ECO:0007669"/>
    <property type="project" value="UniProtKB-KW"/>
</dbReference>
<dbReference type="InterPro" id="IPR020904">
    <property type="entry name" value="Sc_DH/Rdtase_CS"/>
</dbReference>
<dbReference type="CDD" id="cd05374">
    <property type="entry name" value="17beta-HSD-like_SDR_c"/>
    <property type="match status" value="1"/>
</dbReference>
<evidence type="ECO:0000256" key="3">
    <source>
        <dbReference type="ARBA" id="ARBA00023002"/>
    </source>
</evidence>
<dbReference type="KEGG" id="ssl:SS1G_06448"/>
<dbReference type="InterPro" id="IPR051911">
    <property type="entry name" value="SDR_oxidoreductase"/>
</dbReference>
<evidence type="ECO:0000313" key="6">
    <source>
        <dbReference type="Proteomes" id="UP000177798"/>
    </source>
</evidence>
<evidence type="ECO:0000256" key="4">
    <source>
        <dbReference type="RuleBase" id="RU000363"/>
    </source>
</evidence>
<dbReference type="EMBL" id="CP017826">
    <property type="protein sequence ID" value="APA14517.1"/>
    <property type="molecule type" value="Genomic_DNA"/>
</dbReference>
<dbReference type="InterPro" id="IPR036291">
    <property type="entry name" value="NAD(P)-bd_dom_sf"/>
</dbReference>
<sequence>MTAALPSTWLITGASSGIGKSLALKALNSNCRVIGTTRDISKVNSSFPDFVTKGGTWTALDPAQKDAFEQFSKCAREYDVDVLINNAGYTFIGGVENTSEDEVREQMEVNFYGPLRAVRASLPVMRAKGPGNIVLISSGAGRPARSSYSASKFAIEAVYESLCHEVKSFGIKVLIVEPGAFRTPFASRIITPAQYKDINGLSEAYKGTAVEQMVKGTVDIMSIPDFVKGDPDKAACAIFKAVMDGHDYLRMPLGPDCVTALEDKIGQLQADLDATRVIAMGTNFQ</sequence>
<dbReference type="RefSeq" id="XP_001592209.1">
    <property type="nucleotide sequence ID" value="XM_001592159.1"/>
</dbReference>
<keyword evidence="3" id="KW-0560">Oxidoreductase</keyword>
<dbReference type="PRINTS" id="PR00080">
    <property type="entry name" value="SDRFAMILY"/>
</dbReference>
<gene>
    <name evidence="5" type="ORF">sscle_13g092870</name>
</gene>
<dbReference type="VEuPathDB" id="FungiDB:sscle_13g092870"/>
<protein>
    <submittedName>
        <fullName evidence="5">Uncharacterized protein</fullName>
    </submittedName>
</protein>
<dbReference type="SUPFAM" id="SSF51735">
    <property type="entry name" value="NAD(P)-binding Rossmann-fold domains"/>
    <property type="match status" value="1"/>
</dbReference>
<keyword evidence="2" id="KW-0521">NADP</keyword>
<name>A0A1D9QHU1_SCLS1</name>
<dbReference type="PROSITE" id="PS00061">
    <property type="entry name" value="ADH_SHORT"/>
    <property type="match status" value="1"/>
</dbReference>
<dbReference type="AlphaFoldDB" id="A0A1D9QHU1"/>
<dbReference type="OrthoDB" id="1274115at2759"/>
<dbReference type="PRINTS" id="PR00081">
    <property type="entry name" value="GDHRDH"/>
</dbReference>
<evidence type="ECO:0000256" key="2">
    <source>
        <dbReference type="ARBA" id="ARBA00022857"/>
    </source>
</evidence>
<comment type="similarity">
    <text evidence="1 4">Belongs to the short-chain dehydrogenases/reductases (SDR) family.</text>
</comment>
<dbReference type="Proteomes" id="UP000177798">
    <property type="component" value="Chromosome 13"/>
</dbReference>